<dbReference type="PROSITE" id="PS50109">
    <property type="entry name" value="HIS_KIN"/>
    <property type="match status" value="1"/>
</dbReference>
<dbReference type="Gene3D" id="3.30.565.10">
    <property type="entry name" value="Histidine kinase-like ATPase, C-terminal domain"/>
    <property type="match status" value="1"/>
</dbReference>
<dbReference type="PRINTS" id="PR00344">
    <property type="entry name" value="BCTRLSENSOR"/>
</dbReference>
<dbReference type="Pfam" id="PF02518">
    <property type="entry name" value="HATPase_c"/>
    <property type="match status" value="1"/>
</dbReference>
<dbReference type="eggNOG" id="COG4191">
    <property type="taxonomic scope" value="Bacteria"/>
</dbReference>
<keyword evidence="4" id="KW-0808">Transferase</keyword>
<dbReference type="AlphaFoldDB" id="E6VUJ9"/>
<dbReference type="InterPro" id="IPR005467">
    <property type="entry name" value="His_kinase_dom"/>
</dbReference>
<evidence type="ECO:0000256" key="5">
    <source>
        <dbReference type="ARBA" id="ARBA00022741"/>
    </source>
</evidence>
<evidence type="ECO:0000313" key="11">
    <source>
        <dbReference type="Proteomes" id="UP000002191"/>
    </source>
</evidence>
<evidence type="ECO:0000256" key="8">
    <source>
        <dbReference type="ARBA" id="ARBA00023012"/>
    </source>
</evidence>
<dbReference type="Pfam" id="PF00512">
    <property type="entry name" value="HisKA"/>
    <property type="match status" value="1"/>
</dbReference>
<organism evidence="10 11">
    <name type="scientific">Pseudodesulfovibrio aespoeensis (strain ATCC 700646 / DSM 10631 / Aspo-2)</name>
    <name type="common">Desulfovibrio aespoeensis</name>
    <dbReference type="NCBI Taxonomy" id="643562"/>
    <lineage>
        <taxon>Bacteria</taxon>
        <taxon>Pseudomonadati</taxon>
        <taxon>Thermodesulfobacteriota</taxon>
        <taxon>Desulfovibrionia</taxon>
        <taxon>Desulfovibrionales</taxon>
        <taxon>Desulfovibrionaceae</taxon>
    </lineage>
</organism>
<dbReference type="HOGENOM" id="CLU_000445_89_1_7"/>
<dbReference type="KEGG" id="das:Daes_0117"/>
<feature type="domain" description="Histidine kinase" evidence="9">
    <location>
        <begin position="103"/>
        <end position="320"/>
    </location>
</feature>
<keyword evidence="5" id="KW-0547">Nucleotide-binding</keyword>
<dbReference type="PANTHER" id="PTHR43065">
    <property type="entry name" value="SENSOR HISTIDINE KINASE"/>
    <property type="match status" value="1"/>
</dbReference>
<keyword evidence="6" id="KW-0418">Kinase</keyword>
<evidence type="ECO:0000256" key="1">
    <source>
        <dbReference type="ARBA" id="ARBA00000085"/>
    </source>
</evidence>
<dbReference type="SUPFAM" id="SSF55874">
    <property type="entry name" value="ATPase domain of HSP90 chaperone/DNA topoisomerase II/histidine kinase"/>
    <property type="match status" value="1"/>
</dbReference>
<dbReference type="SMART" id="SM00387">
    <property type="entry name" value="HATPase_c"/>
    <property type="match status" value="1"/>
</dbReference>
<dbReference type="SMART" id="SM00388">
    <property type="entry name" value="HisKA"/>
    <property type="match status" value="1"/>
</dbReference>
<dbReference type="STRING" id="643562.Daes_0117"/>
<comment type="catalytic activity">
    <reaction evidence="1">
        <text>ATP + protein L-histidine = ADP + protein N-phospho-L-histidine.</text>
        <dbReference type="EC" id="2.7.13.3"/>
    </reaction>
</comment>
<dbReference type="PANTHER" id="PTHR43065:SF10">
    <property type="entry name" value="PEROXIDE STRESS-ACTIVATED HISTIDINE KINASE MAK3"/>
    <property type="match status" value="1"/>
</dbReference>
<dbReference type="RefSeq" id="WP_013513081.1">
    <property type="nucleotide sequence ID" value="NC_014844.1"/>
</dbReference>
<dbReference type="InterPro" id="IPR003594">
    <property type="entry name" value="HATPase_dom"/>
</dbReference>
<dbReference type="InterPro" id="IPR003661">
    <property type="entry name" value="HisK_dim/P_dom"/>
</dbReference>
<keyword evidence="7 10" id="KW-0067">ATP-binding</keyword>
<dbReference type="InterPro" id="IPR036097">
    <property type="entry name" value="HisK_dim/P_sf"/>
</dbReference>
<sequence precursor="true">MSPLRSLASAARPSARLSTMSARMGLAALACGLALAAAGLDGPFALVAALGAAASSILAVACPCPMGPDAGRQPDTDMDTDTDMDDLLIHSQKMSVLGELSSGIAHEINTPLGIIGQETELLHMLAGRSEYAALQSRPELWDRIDQISTQVERCGEITHQLLDFARKTRAVLQTVNLGELVEDMIRLVEREAGYQNIQIKRHFHDQGRIISTDPALVRQVVLNLLQNGVQAVGHDGTVTASTRVSPERAEIQVSDTGCGIAPENLQRIFDPFFTTKPPGQGTGLGLSICLKIVHRLGGHIRVRSKPGQGAEFTLLLPVGEPDSTCATDNRPST</sequence>
<keyword evidence="11" id="KW-1185">Reference proteome</keyword>
<dbReference type="InterPro" id="IPR036890">
    <property type="entry name" value="HATPase_C_sf"/>
</dbReference>
<reference evidence="10 11" key="2">
    <citation type="journal article" date="2014" name="Genome Announc.">
        <title>Complete Genome Sequence of the Subsurface, Mesophilic Sulfate-Reducing Bacterium Desulfovibrio aespoeensis Aspo-2.</title>
        <authorList>
            <person name="Pedersen K."/>
            <person name="Bengtsson A."/>
            <person name="Edlund J."/>
            <person name="Rabe L."/>
            <person name="Hazen T."/>
            <person name="Chakraborty R."/>
            <person name="Goodwin L."/>
            <person name="Shapiro N."/>
        </authorList>
    </citation>
    <scope>NUCLEOTIDE SEQUENCE [LARGE SCALE GENOMIC DNA]</scope>
    <source>
        <strain evidence="11">ATCC 700646 / DSM 10631 / Aspo-2</strain>
    </source>
</reference>
<evidence type="ECO:0000313" key="10">
    <source>
        <dbReference type="EMBL" id="ADU61144.1"/>
    </source>
</evidence>
<evidence type="ECO:0000256" key="7">
    <source>
        <dbReference type="ARBA" id="ARBA00022840"/>
    </source>
</evidence>
<dbReference type="InterPro" id="IPR004358">
    <property type="entry name" value="Sig_transdc_His_kin-like_C"/>
</dbReference>
<protein>
    <recommendedName>
        <fullName evidence="2">histidine kinase</fullName>
        <ecNumber evidence="2">2.7.13.3</ecNumber>
    </recommendedName>
</protein>
<dbReference type="GO" id="GO:0000155">
    <property type="term" value="F:phosphorelay sensor kinase activity"/>
    <property type="evidence" value="ECO:0007669"/>
    <property type="project" value="InterPro"/>
</dbReference>
<keyword evidence="8" id="KW-0902">Two-component regulatory system</keyword>
<dbReference type="SUPFAM" id="SSF47384">
    <property type="entry name" value="Homodimeric domain of signal transducing histidine kinase"/>
    <property type="match status" value="1"/>
</dbReference>
<evidence type="ECO:0000256" key="3">
    <source>
        <dbReference type="ARBA" id="ARBA00022553"/>
    </source>
</evidence>
<evidence type="ECO:0000256" key="6">
    <source>
        <dbReference type="ARBA" id="ARBA00022777"/>
    </source>
</evidence>
<dbReference type="EMBL" id="CP002431">
    <property type="protein sequence ID" value="ADU61144.1"/>
    <property type="molecule type" value="Genomic_DNA"/>
</dbReference>
<dbReference type="Proteomes" id="UP000002191">
    <property type="component" value="Chromosome"/>
</dbReference>
<accession>E6VUJ9</accession>
<dbReference type="Gene3D" id="1.10.287.130">
    <property type="match status" value="1"/>
</dbReference>
<dbReference type="OrthoDB" id="9777714at2"/>
<dbReference type="CDD" id="cd00082">
    <property type="entry name" value="HisKA"/>
    <property type="match status" value="1"/>
</dbReference>
<proteinExistence type="predicted"/>
<dbReference type="EC" id="2.7.13.3" evidence="2"/>
<evidence type="ECO:0000256" key="2">
    <source>
        <dbReference type="ARBA" id="ARBA00012438"/>
    </source>
</evidence>
<evidence type="ECO:0000256" key="4">
    <source>
        <dbReference type="ARBA" id="ARBA00022679"/>
    </source>
</evidence>
<evidence type="ECO:0000259" key="9">
    <source>
        <dbReference type="PROSITE" id="PS50109"/>
    </source>
</evidence>
<reference evidence="11" key="1">
    <citation type="submission" date="2010-12" db="EMBL/GenBank/DDBJ databases">
        <title>Complete sequence of Desulfovibrio aespoeensis Aspo-2.</title>
        <authorList>
            <consortium name="US DOE Joint Genome Institute"/>
            <person name="Lucas S."/>
            <person name="Copeland A."/>
            <person name="Lapidus A."/>
            <person name="Cheng J.-F."/>
            <person name="Goodwin L."/>
            <person name="Pitluck S."/>
            <person name="Chertkov O."/>
            <person name="Misra M."/>
            <person name="Detter J.C."/>
            <person name="Han C."/>
            <person name="Tapia R."/>
            <person name="Land M."/>
            <person name="Hauser L."/>
            <person name="Kyrpides N."/>
            <person name="Ivanova N."/>
            <person name="Ovchinnikova G."/>
            <person name="Pedersen K."/>
            <person name="Jagevall S."/>
            <person name="Hazen T."/>
            <person name="Woyke T."/>
        </authorList>
    </citation>
    <scope>NUCLEOTIDE SEQUENCE [LARGE SCALE GENOMIC DNA]</scope>
    <source>
        <strain evidence="11">ATCC 700646 / DSM 10631 / Aspo-2</strain>
    </source>
</reference>
<dbReference type="GO" id="GO:0005524">
    <property type="term" value="F:ATP binding"/>
    <property type="evidence" value="ECO:0007669"/>
    <property type="project" value="UniProtKB-KW"/>
</dbReference>
<name>E6VUJ9_PSEA9</name>
<gene>
    <name evidence="10" type="ordered locus">Daes_0117</name>
</gene>
<keyword evidence="3" id="KW-0597">Phosphoprotein</keyword>